<evidence type="ECO:0000256" key="4">
    <source>
        <dbReference type="ARBA" id="ARBA00023002"/>
    </source>
</evidence>
<keyword evidence="4" id="KW-0560">Oxidoreductase</keyword>
<organism evidence="7 8">
    <name type="scientific">Nocardioides endophyticus</name>
    <dbReference type="NCBI Taxonomy" id="1353775"/>
    <lineage>
        <taxon>Bacteria</taxon>
        <taxon>Bacillati</taxon>
        <taxon>Actinomycetota</taxon>
        <taxon>Actinomycetes</taxon>
        <taxon>Propionibacteriales</taxon>
        <taxon>Nocardioidaceae</taxon>
        <taxon>Nocardioides</taxon>
    </lineage>
</organism>
<dbReference type="InterPro" id="IPR050493">
    <property type="entry name" value="FAD-dep_Monooxygenase_BioMet"/>
</dbReference>
<dbReference type="InterPro" id="IPR002938">
    <property type="entry name" value="FAD-bd"/>
</dbReference>
<evidence type="ECO:0000313" key="8">
    <source>
        <dbReference type="Proteomes" id="UP001499882"/>
    </source>
</evidence>
<dbReference type="RefSeq" id="WP_345526906.1">
    <property type="nucleotide sequence ID" value="NZ_BAABKN010000014.1"/>
</dbReference>
<keyword evidence="5 7" id="KW-0503">Monooxygenase</keyword>
<dbReference type="PANTHER" id="PTHR13789:SF318">
    <property type="entry name" value="GERANYLGERANYL DIPHOSPHATE REDUCTASE"/>
    <property type="match status" value="1"/>
</dbReference>
<evidence type="ECO:0000259" key="6">
    <source>
        <dbReference type="Pfam" id="PF01494"/>
    </source>
</evidence>
<gene>
    <name evidence="7" type="ORF">GCM10023350_22890</name>
</gene>
<dbReference type="Pfam" id="PF01494">
    <property type="entry name" value="FAD_binding_3"/>
    <property type="match status" value="1"/>
</dbReference>
<dbReference type="PANTHER" id="PTHR13789">
    <property type="entry name" value="MONOOXYGENASE"/>
    <property type="match status" value="1"/>
</dbReference>
<dbReference type="GO" id="GO:0004497">
    <property type="term" value="F:monooxygenase activity"/>
    <property type="evidence" value="ECO:0007669"/>
    <property type="project" value="UniProtKB-KW"/>
</dbReference>
<protein>
    <submittedName>
        <fullName evidence="7">FAD-dependent monooxygenase</fullName>
    </submittedName>
</protein>
<dbReference type="Gene3D" id="3.50.50.60">
    <property type="entry name" value="FAD/NAD(P)-binding domain"/>
    <property type="match status" value="1"/>
</dbReference>
<reference evidence="8" key="1">
    <citation type="journal article" date="2019" name="Int. J. Syst. Evol. Microbiol.">
        <title>The Global Catalogue of Microorganisms (GCM) 10K type strain sequencing project: providing services to taxonomists for standard genome sequencing and annotation.</title>
        <authorList>
            <consortium name="The Broad Institute Genomics Platform"/>
            <consortium name="The Broad Institute Genome Sequencing Center for Infectious Disease"/>
            <person name="Wu L."/>
            <person name="Ma J."/>
        </authorList>
    </citation>
    <scope>NUCLEOTIDE SEQUENCE [LARGE SCALE GENOMIC DNA]</scope>
    <source>
        <strain evidence="8">JCM 18532</strain>
    </source>
</reference>
<accession>A0ABP8YS59</accession>
<evidence type="ECO:0000256" key="3">
    <source>
        <dbReference type="ARBA" id="ARBA00022827"/>
    </source>
</evidence>
<name>A0ABP8YS59_9ACTN</name>
<evidence type="ECO:0000313" key="7">
    <source>
        <dbReference type="EMBL" id="GAA4738201.1"/>
    </source>
</evidence>
<dbReference type="Proteomes" id="UP001499882">
    <property type="component" value="Unassembled WGS sequence"/>
</dbReference>
<dbReference type="InterPro" id="IPR036188">
    <property type="entry name" value="FAD/NAD-bd_sf"/>
</dbReference>
<dbReference type="SUPFAM" id="SSF51905">
    <property type="entry name" value="FAD/NAD(P)-binding domain"/>
    <property type="match status" value="1"/>
</dbReference>
<comment type="caution">
    <text evidence="7">The sequence shown here is derived from an EMBL/GenBank/DDBJ whole genome shotgun (WGS) entry which is preliminary data.</text>
</comment>
<keyword evidence="8" id="KW-1185">Reference proteome</keyword>
<dbReference type="EMBL" id="BAABKN010000014">
    <property type="protein sequence ID" value="GAA4738201.1"/>
    <property type="molecule type" value="Genomic_DNA"/>
</dbReference>
<comment type="cofactor">
    <cofactor evidence="1">
        <name>FAD</name>
        <dbReference type="ChEBI" id="CHEBI:57692"/>
    </cofactor>
</comment>
<dbReference type="PRINTS" id="PR00420">
    <property type="entry name" value="RNGMNOXGNASE"/>
</dbReference>
<evidence type="ECO:0000256" key="1">
    <source>
        <dbReference type="ARBA" id="ARBA00001974"/>
    </source>
</evidence>
<dbReference type="SUPFAM" id="SSF54373">
    <property type="entry name" value="FAD-linked reductases, C-terminal domain"/>
    <property type="match status" value="1"/>
</dbReference>
<evidence type="ECO:0000256" key="2">
    <source>
        <dbReference type="ARBA" id="ARBA00022630"/>
    </source>
</evidence>
<keyword evidence="2" id="KW-0285">Flavoprotein</keyword>
<evidence type="ECO:0000256" key="5">
    <source>
        <dbReference type="ARBA" id="ARBA00023033"/>
    </source>
</evidence>
<feature type="domain" description="FAD-binding" evidence="6">
    <location>
        <begin position="8"/>
        <end position="341"/>
    </location>
</feature>
<sequence>MPDEHPRVAVIGAGIGGLTVAGALTARGFPVQVYEQASAFSRIGAGIQQSANAVKVLRELGLEPTLRARGFVPASFVHRAAGTGEVTNDIPLGARAEGRYGAPYLALHRGDLHDVLLAAVPAGAIHRGRRLVGLEQPGDGVELAFADGSRARADVVVGADGVHSLVRETLFGPHELRFSGKAGYRATLPASALGGERLDDNTKWWGPDRHLIVYYLTAARDEVYAMGTVPEPDFDLESWSAKGDVDVFCAAFADFHPTVRTLLGSVPLVHKWALADRDPLPRWSDGDVVVMGDAAHPMMPHMGQGAAMAVEDAAVLVRCLEAAAGDWSGALRRFEETRRARTSEMQAISAGNSFARTGKDAVDFVYGYDAWTTPLAGAPAPTTTSTPGGNDR</sequence>
<proteinExistence type="predicted"/>
<keyword evidence="3" id="KW-0274">FAD</keyword>